<proteinExistence type="predicted"/>
<organism evidence="1 2">
    <name type="scientific">Gossypium arboreum</name>
    <name type="common">Tree cotton</name>
    <name type="synonym">Gossypium nanking</name>
    <dbReference type="NCBI Taxonomy" id="29729"/>
    <lineage>
        <taxon>Eukaryota</taxon>
        <taxon>Viridiplantae</taxon>
        <taxon>Streptophyta</taxon>
        <taxon>Embryophyta</taxon>
        <taxon>Tracheophyta</taxon>
        <taxon>Spermatophyta</taxon>
        <taxon>Magnoliopsida</taxon>
        <taxon>eudicotyledons</taxon>
        <taxon>Gunneridae</taxon>
        <taxon>Pentapetalae</taxon>
        <taxon>rosids</taxon>
        <taxon>malvids</taxon>
        <taxon>Malvales</taxon>
        <taxon>Malvaceae</taxon>
        <taxon>Malvoideae</taxon>
        <taxon>Gossypium</taxon>
    </lineage>
</organism>
<keyword evidence="2" id="KW-1185">Reference proteome</keyword>
<protein>
    <submittedName>
        <fullName evidence="1">Uncharacterized protein</fullName>
    </submittedName>
</protein>
<gene>
    <name evidence="1" type="ORF">F383_21082</name>
</gene>
<sequence>MTHWASTLLRTIR</sequence>
<dbReference type="Proteomes" id="UP000032142">
    <property type="component" value="Unassembled WGS sequence"/>
</dbReference>
<evidence type="ECO:0000313" key="2">
    <source>
        <dbReference type="Proteomes" id="UP000032142"/>
    </source>
</evidence>
<accession>A0A0B0NVW0</accession>
<name>A0A0B0NVW0_GOSAR</name>
<evidence type="ECO:0000313" key="1">
    <source>
        <dbReference type="EMBL" id="KHG16757.1"/>
    </source>
</evidence>
<dbReference type="EMBL" id="KN406884">
    <property type="protein sequence ID" value="KHG16757.1"/>
    <property type="molecule type" value="Genomic_DNA"/>
</dbReference>
<reference evidence="2" key="1">
    <citation type="submission" date="2014-09" db="EMBL/GenBank/DDBJ databases">
        <authorList>
            <person name="Mudge J."/>
            <person name="Ramaraj T."/>
            <person name="Lindquist I.E."/>
            <person name="Bharti A.K."/>
            <person name="Sundararajan A."/>
            <person name="Cameron C.T."/>
            <person name="Woodward J.E."/>
            <person name="May G.D."/>
            <person name="Brubaker C."/>
            <person name="Broadhvest J."/>
            <person name="Wilkins T.A."/>
        </authorList>
    </citation>
    <scope>NUCLEOTIDE SEQUENCE</scope>
    <source>
        <strain evidence="2">cv. AKA8401</strain>
    </source>
</reference>